<evidence type="ECO:0000313" key="1">
    <source>
        <dbReference type="EMBL" id="GMN66073.1"/>
    </source>
</evidence>
<evidence type="ECO:0000313" key="2">
    <source>
        <dbReference type="Proteomes" id="UP001187192"/>
    </source>
</evidence>
<protein>
    <submittedName>
        <fullName evidence="1">Uncharacterized protein</fullName>
    </submittedName>
</protein>
<keyword evidence="2" id="KW-1185">Reference proteome</keyword>
<dbReference type="Proteomes" id="UP001187192">
    <property type="component" value="Unassembled WGS sequence"/>
</dbReference>
<comment type="caution">
    <text evidence="1">The sequence shown here is derived from an EMBL/GenBank/DDBJ whole genome shotgun (WGS) entry which is preliminary data.</text>
</comment>
<gene>
    <name evidence="1" type="ORF">TIFTF001_035152</name>
</gene>
<proteinExistence type="predicted"/>
<organism evidence="1 2">
    <name type="scientific">Ficus carica</name>
    <name type="common">Common fig</name>
    <dbReference type="NCBI Taxonomy" id="3494"/>
    <lineage>
        <taxon>Eukaryota</taxon>
        <taxon>Viridiplantae</taxon>
        <taxon>Streptophyta</taxon>
        <taxon>Embryophyta</taxon>
        <taxon>Tracheophyta</taxon>
        <taxon>Spermatophyta</taxon>
        <taxon>Magnoliopsida</taxon>
        <taxon>eudicotyledons</taxon>
        <taxon>Gunneridae</taxon>
        <taxon>Pentapetalae</taxon>
        <taxon>rosids</taxon>
        <taxon>fabids</taxon>
        <taxon>Rosales</taxon>
        <taxon>Moraceae</taxon>
        <taxon>Ficeae</taxon>
        <taxon>Ficus</taxon>
    </lineage>
</organism>
<sequence>MTRGRAHVDGEDVTTIKGEPTFFIPDLGFFSGKRSFATTYFSSRSRMLIFVLQVEPSGGEVVGEEIALSQ</sequence>
<name>A0AA88E2U4_FICCA</name>
<dbReference type="EMBL" id="BTGU01000285">
    <property type="protein sequence ID" value="GMN66073.1"/>
    <property type="molecule type" value="Genomic_DNA"/>
</dbReference>
<reference evidence="1" key="1">
    <citation type="submission" date="2023-07" db="EMBL/GenBank/DDBJ databases">
        <title>draft genome sequence of fig (Ficus carica).</title>
        <authorList>
            <person name="Takahashi T."/>
            <person name="Nishimura K."/>
        </authorList>
    </citation>
    <scope>NUCLEOTIDE SEQUENCE</scope>
</reference>
<accession>A0AA88E2U4</accession>
<dbReference type="AlphaFoldDB" id="A0AA88E2U4"/>